<organism evidence="1 2">
    <name type="scientific">Desulfovibrio subterraneus</name>
    <dbReference type="NCBI Taxonomy" id="2718620"/>
    <lineage>
        <taxon>Bacteria</taxon>
        <taxon>Pseudomonadati</taxon>
        <taxon>Thermodesulfobacteriota</taxon>
        <taxon>Desulfovibrionia</taxon>
        <taxon>Desulfovibrionales</taxon>
        <taxon>Desulfovibrionaceae</taxon>
        <taxon>Desulfovibrio</taxon>
    </lineage>
</organism>
<protein>
    <submittedName>
        <fullName evidence="1">Uncharacterized protein</fullName>
    </submittedName>
</protein>
<dbReference type="AlphaFoldDB" id="A0A7J0BL96"/>
<evidence type="ECO:0000313" key="1">
    <source>
        <dbReference type="EMBL" id="GFM34419.1"/>
    </source>
</evidence>
<reference evidence="1 2" key="1">
    <citation type="submission" date="2020-05" db="EMBL/GenBank/DDBJ databases">
        <title>Draft genome sequence of Desulfovibrio sp. strain HN2T.</title>
        <authorList>
            <person name="Ueno A."/>
            <person name="Tamazawa S."/>
            <person name="Tamamura S."/>
            <person name="Murakami T."/>
            <person name="Kiyama T."/>
            <person name="Inomata H."/>
            <person name="Amano Y."/>
            <person name="Miyakawa K."/>
            <person name="Tamaki H."/>
            <person name="Naganuma T."/>
            <person name="Kaneko K."/>
        </authorList>
    </citation>
    <scope>NUCLEOTIDE SEQUENCE [LARGE SCALE GENOMIC DNA]</scope>
    <source>
        <strain evidence="1 2">HN2</strain>
    </source>
</reference>
<sequence length="189" mass="21743">MRPFYQGKLDVFCAVYAMLNAFQQLHSMSAWQAKRVLGELLSRLPDEMPDSWNDLVWNRTDYVWLVEWLVAEYGKELFPIRAHRPWADKGNVAPAVVWSGMSGWMGGGGRRTAVFRFQRFLPAREDPVVCHWTTVDRFMGDTLFLFDASMEETAVHLIDKYGFVCRRENVSASQLLVVDPACVFLLETA</sequence>
<dbReference type="Proteomes" id="UP000503840">
    <property type="component" value="Unassembled WGS sequence"/>
</dbReference>
<name>A0A7J0BL96_9BACT</name>
<keyword evidence="2" id="KW-1185">Reference proteome</keyword>
<gene>
    <name evidence="1" type="ORF">DSM101010T_27840</name>
</gene>
<dbReference type="EMBL" id="BLVO01000013">
    <property type="protein sequence ID" value="GFM34419.1"/>
    <property type="molecule type" value="Genomic_DNA"/>
</dbReference>
<dbReference type="RefSeq" id="WP_174406013.1">
    <property type="nucleotide sequence ID" value="NZ_BLVO01000013.1"/>
</dbReference>
<comment type="caution">
    <text evidence="1">The sequence shown here is derived from an EMBL/GenBank/DDBJ whole genome shotgun (WGS) entry which is preliminary data.</text>
</comment>
<accession>A0A7J0BL96</accession>
<evidence type="ECO:0000313" key="2">
    <source>
        <dbReference type="Proteomes" id="UP000503840"/>
    </source>
</evidence>
<proteinExistence type="predicted"/>